<reference evidence="2 3" key="1">
    <citation type="submission" date="2014-09" db="EMBL/GenBank/DDBJ databases">
        <authorList>
            <person name="Ellenberger Sabrina"/>
        </authorList>
    </citation>
    <scope>NUCLEOTIDE SEQUENCE [LARGE SCALE GENOMIC DNA]</scope>
    <source>
        <strain evidence="2 3">CBS 412.66</strain>
    </source>
</reference>
<dbReference type="GO" id="GO:0016740">
    <property type="term" value="F:transferase activity"/>
    <property type="evidence" value="ECO:0007669"/>
    <property type="project" value="UniProtKB-KW"/>
</dbReference>
<dbReference type="PANTHER" id="PTHR31896:SF64">
    <property type="entry name" value="TRICHOTHECENE 3-O-ACETYLTRANSFERASE"/>
    <property type="match status" value="1"/>
</dbReference>
<sequence length="465" mass="50792">MTVESCTIFPSKKYNRPAPPSKVAFHGLDLMGAPIQIRNHRFFHPPADATTTTFDQVVEKLKVSLAEALELYPPVAGTLELDQDGQIYSAMGAEYNKGTLFLVEKKEMPYHGDTVDVGPRNDVILPRESSILQVKVTQFSCGTIAVASSLNHQISDLRGFLDFLELWASIARGEAVDYNSIPDDWSRTPGRFFQGLIKESAPKAPAPFSVNSELVTGPSAYLLVPSVATRWKFTKSSLERLKKDLSTSLLQQNPNDWISTGDALAALVCGAITRARENASVPRLEGRSGAEELHEQVAMAADGRDRAPKGDMAGGHYFGNFNPLWNATISRSDLLNATCASASRVAVAIRTALTTELSPEAVAYKISFFQDPQNMVPPGRISWTADMILTNWCRFDLKGPKLNLGWGKPFHATSGSGGSFPPGYSLMTHDHESQETTVLMTVENDGVESLKADVLLNKYATLIPE</sequence>
<dbReference type="EMBL" id="LN729787">
    <property type="protein sequence ID" value="CEP13441.1"/>
    <property type="molecule type" value="Genomic_DNA"/>
</dbReference>
<dbReference type="Gene3D" id="3.30.559.10">
    <property type="entry name" value="Chloramphenicol acetyltransferase-like domain"/>
    <property type="match status" value="2"/>
</dbReference>
<keyword evidence="1" id="KW-0808">Transferase</keyword>
<dbReference type="InterPro" id="IPR023213">
    <property type="entry name" value="CAT-like_dom_sf"/>
</dbReference>
<dbReference type="STRING" id="35722.A0A0B7NET6"/>
<accession>A0A0B7NET6</accession>
<evidence type="ECO:0000313" key="2">
    <source>
        <dbReference type="EMBL" id="CEP13441.1"/>
    </source>
</evidence>
<keyword evidence="3" id="KW-1185">Reference proteome</keyword>
<protein>
    <recommendedName>
        <fullName evidence="4">Transferase</fullName>
    </recommendedName>
</protein>
<dbReference type="OrthoDB" id="1862401at2759"/>
<evidence type="ECO:0008006" key="4">
    <source>
        <dbReference type="Google" id="ProtNLM"/>
    </source>
</evidence>
<name>A0A0B7NET6_9FUNG</name>
<proteinExistence type="predicted"/>
<evidence type="ECO:0000313" key="3">
    <source>
        <dbReference type="Proteomes" id="UP000054107"/>
    </source>
</evidence>
<dbReference type="Proteomes" id="UP000054107">
    <property type="component" value="Unassembled WGS sequence"/>
</dbReference>
<evidence type="ECO:0000256" key="1">
    <source>
        <dbReference type="ARBA" id="ARBA00022679"/>
    </source>
</evidence>
<organism evidence="2 3">
    <name type="scientific">Parasitella parasitica</name>
    <dbReference type="NCBI Taxonomy" id="35722"/>
    <lineage>
        <taxon>Eukaryota</taxon>
        <taxon>Fungi</taxon>
        <taxon>Fungi incertae sedis</taxon>
        <taxon>Mucoromycota</taxon>
        <taxon>Mucoromycotina</taxon>
        <taxon>Mucoromycetes</taxon>
        <taxon>Mucorales</taxon>
        <taxon>Mucorineae</taxon>
        <taxon>Mucoraceae</taxon>
        <taxon>Parasitella</taxon>
    </lineage>
</organism>
<dbReference type="Pfam" id="PF02458">
    <property type="entry name" value="Transferase"/>
    <property type="match status" value="1"/>
</dbReference>
<gene>
    <name evidence="2" type="primary">PARPA_07520.1 scaffold 28415</name>
</gene>
<dbReference type="InterPro" id="IPR051283">
    <property type="entry name" value="Sec_Metabolite_Acyltrans"/>
</dbReference>
<dbReference type="AlphaFoldDB" id="A0A0B7NET6"/>
<dbReference type="PANTHER" id="PTHR31896">
    <property type="entry name" value="FAMILY REGULATORY PROTEIN, PUTATIVE (AFU_ORTHOLOGUE AFUA_3G14730)-RELATED"/>
    <property type="match status" value="1"/>
</dbReference>